<dbReference type="Gene3D" id="1.10.357.10">
    <property type="entry name" value="Tetracycline Repressor, domain 2"/>
    <property type="match status" value="1"/>
</dbReference>
<dbReference type="PANTHER" id="PTHR43479:SF11">
    <property type="entry name" value="ACREF_ENVCD OPERON REPRESSOR-RELATED"/>
    <property type="match status" value="1"/>
</dbReference>
<dbReference type="InterPro" id="IPR050624">
    <property type="entry name" value="HTH-type_Tx_Regulator"/>
</dbReference>
<proteinExistence type="predicted"/>
<evidence type="ECO:0000259" key="3">
    <source>
        <dbReference type="PROSITE" id="PS50977"/>
    </source>
</evidence>
<dbReference type="Proteomes" id="UP000244930">
    <property type="component" value="Chromosome"/>
</dbReference>
<keyword evidence="1 2" id="KW-0238">DNA-binding</keyword>
<evidence type="ECO:0000256" key="2">
    <source>
        <dbReference type="PROSITE-ProRule" id="PRU00335"/>
    </source>
</evidence>
<dbReference type="PANTHER" id="PTHR43479">
    <property type="entry name" value="ACREF/ENVCD OPERON REPRESSOR-RELATED"/>
    <property type="match status" value="1"/>
</dbReference>
<dbReference type="PRINTS" id="PR00455">
    <property type="entry name" value="HTHTETR"/>
</dbReference>
<dbReference type="PROSITE" id="PS50977">
    <property type="entry name" value="HTH_TETR_2"/>
    <property type="match status" value="1"/>
</dbReference>
<name>A0A2U8GKZ6_9RHOO</name>
<dbReference type="InterPro" id="IPR001647">
    <property type="entry name" value="HTH_TetR"/>
</dbReference>
<organism evidence="4 5">
    <name type="scientific">Parazoarcus communis</name>
    <dbReference type="NCBI Taxonomy" id="41977"/>
    <lineage>
        <taxon>Bacteria</taxon>
        <taxon>Pseudomonadati</taxon>
        <taxon>Pseudomonadota</taxon>
        <taxon>Betaproteobacteria</taxon>
        <taxon>Rhodocyclales</taxon>
        <taxon>Zoogloeaceae</taxon>
        <taxon>Parazoarcus</taxon>
    </lineage>
</organism>
<dbReference type="Pfam" id="PF00440">
    <property type="entry name" value="TetR_N"/>
    <property type="match status" value="1"/>
</dbReference>
<evidence type="ECO:0000313" key="5">
    <source>
        <dbReference type="Proteomes" id="UP000244930"/>
    </source>
</evidence>
<dbReference type="AlphaFoldDB" id="A0A2U8GKZ6"/>
<feature type="domain" description="HTH tetR-type" evidence="3">
    <location>
        <begin position="19"/>
        <end position="79"/>
    </location>
</feature>
<dbReference type="SUPFAM" id="SSF46689">
    <property type="entry name" value="Homeodomain-like"/>
    <property type="match status" value="1"/>
</dbReference>
<protein>
    <submittedName>
        <fullName evidence="4">TetR family transcriptional regulator</fullName>
    </submittedName>
</protein>
<feature type="DNA-binding region" description="H-T-H motif" evidence="2">
    <location>
        <begin position="42"/>
        <end position="61"/>
    </location>
</feature>
<dbReference type="RefSeq" id="WP_108947957.1">
    <property type="nucleotide sequence ID" value="NZ_CP022187.1"/>
</dbReference>
<evidence type="ECO:0000313" key="4">
    <source>
        <dbReference type="EMBL" id="AWI74249.1"/>
    </source>
</evidence>
<gene>
    <name evidence="4" type="ORF">CEW83_02620</name>
</gene>
<dbReference type="InterPro" id="IPR009057">
    <property type="entry name" value="Homeodomain-like_sf"/>
</dbReference>
<evidence type="ECO:0000256" key="1">
    <source>
        <dbReference type="ARBA" id="ARBA00023125"/>
    </source>
</evidence>
<reference evidence="4 5" key="1">
    <citation type="submission" date="2017-06" db="EMBL/GenBank/DDBJ databases">
        <title>Azoarcus.</title>
        <authorList>
            <person name="Woo J.-H."/>
            <person name="Kim H.-S."/>
        </authorList>
    </citation>
    <scope>NUCLEOTIDE SEQUENCE [LARGE SCALE GENOMIC DNA]</scope>
    <source>
        <strain evidence="4 5">TSPY31</strain>
    </source>
</reference>
<keyword evidence="5" id="KW-1185">Reference proteome</keyword>
<dbReference type="GO" id="GO:0003677">
    <property type="term" value="F:DNA binding"/>
    <property type="evidence" value="ECO:0007669"/>
    <property type="project" value="UniProtKB-UniRule"/>
</dbReference>
<dbReference type="EMBL" id="CP022187">
    <property type="protein sequence ID" value="AWI74249.1"/>
    <property type="molecule type" value="Genomic_DNA"/>
</dbReference>
<sequence length="209" mass="24084">MNEPVRRDGERITRNRRSDATVSRILAATEAVVLSGGAERISIIEVCERAGVSRGTFYRYFSSQDDLLDAFSRHKREGFHQSMLAATEHLNDPDERFRALIAYLENYVAHGQARQLLLAAPEYTLRFFQRIFNDSLVRLQDVLRVVFDSWDVQLGVRIDRELVCEMLIRYVLSEQLVPHNRVSEGTDRIERLVRSLVMPSIESTGFVPK</sequence>
<accession>A0A2U8GKZ6</accession>
<dbReference type="KEGG" id="acom:CEW83_02620"/>